<evidence type="ECO:0000313" key="6">
    <source>
        <dbReference type="EMBL" id="OGY46519.1"/>
    </source>
</evidence>
<comment type="subcellular location">
    <subcellularLocation>
        <location evidence="3">Cytoplasm</location>
    </subcellularLocation>
</comment>
<dbReference type="NCBIfam" id="TIGR00496">
    <property type="entry name" value="frr"/>
    <property type="match status" value="1"/>
</dbReference>
<name>A0A1G1Y2G1_9BACT</name>
<keyword evidence="4" id="KW-0175">Coiled coil</keyword>
<dbReference type="GO" id="GO:0043023">
    <property type="term" value="F:ribosomal large subunit binding"/>
    <property type="evidence" value="ECO:0007669"/>
    <property type="project" value="TreeGrafter"/>
</dbReference>
<feature type="domain" description="Ribosome recycling factor" evidence="5">
    <location>
        <begin position="19"/>
        <end position="182"/>
    </location>
</feature>
<dbReference type="CDD" id="cd00520">
    <property type="entry name" value="RRF"/>
    <property type="match status" value="1"/>
</dbReference>
<dbReference type="PANTHER" id="PTHR20982">
    <property type="entry name" value="RIBOSOME RECYCLING FACTOR"/>
    <property type="match status" value="1"/>
</dbReference>
<dbReference type="GO" id="GO:0006415">
    <property type="term" value="P:translational termination"/>
    <property type="evidence" value="ECO:0007669"/>
    <property type="project" value="UniProtKB-UniRule"/>
</dbReference>
<dbReference type="STRING" id="1797535.A2744_03675"/>
<evidence type="ECO:0000256" key="4">
    <source>
        <dbReference type="SAM" id="Coils"/>
    </source>
</evidence>
<dbReference type="AlphaFoldDB" id="A0A1G1Y2G1"/>
<dbReference type="InterPro" id="IPR023584">
    <property type="entry name" value="Ribosome_recyc_fac_dom"/>
</dbReference>
<evidence type="ECO:0000256" key="2">
    <source>
        <dbReference type="ARBA" id="ARBA00022917"/>
    </source>
</evidence>
<proteinExistence type="inferred from homology"/>
<dbReference type="PANTHER" id="PTHR20982:SF3">
    <property type="entry name" value="MITOCHONDRIAL RIBOSOME RECYCLING FACTOR PSEUDO 1"/>
    <property type="match status" value="1"/>
</dbReference>
<dbReference type="FunFam" id="3.30.1360.40:FF:000001">
    <property type="entry name" value="Ribosome-recycling factor"/>
    <property type="match status" value="1"/>
</dbReference>
<dbReference type="Proteomes" id="UP000178240">
    <property type="component" value="Unassembled WGS sequence"/>
</dbReference>
<dbReference type="GO" id="GO:0005737">
    <property type="term" value="C:cytoplasm"/>
    <property type="evidence" value="ECO:0007669"/>
    <property type="project" value="UniProtKB-SubCell"/>
</dbReference>
<accession>A0A1G1Y2G1</accession>
<evidence type="ECO:0000259" key="5">
    <source>
        <dbReference type="Pfam" id="PF01765"/>
    </source>
</evidence>
<feature type="coiled-coil region" evidence="4">
    <location>
        <begin position="109"/>
        <end position="179"/>
    </location>
</feature>
<keyword evidence="2 3" id="KW-0648">Protein biosynthesis</keyword>
<dbReference type="Pfam" id="PF01765">
    <property type="entry name" value="RRF"/>
    <property type="match status" value="1"/>
</dbReference>
<evidence type="ECO:0000256" key="1">
    <source>
        <dbReference type="ARBA" id="ARBA00005912"/>
    </source>
</evidence>
<protein>
    <recommendedName>
        <fullName evidence="3">Ribosome-recycling factor</fullName>
        <shortName evidence="3">RRF</shortName>
    </recommendedName>
    <alternativeName>
        <fullName evidence="3">Ribosome-releasing factor</fullName>
    </alternativeName>
</protein>
<dbReference type="SUPFAM" id="SSF55194">
    <property type="entry name" value="Ribosome recycling factor, RRF"/>
    <property type="match status" value="1"/>
</dbReference>
<evidence type="ECO:0000256" key="3">
    <source>
        <dbReference type="HAMAP-Rule" id="MF_00040"/>
    </source>
</evidence>
<evidence type="ECO:0000313" key="7">
    <source>
        <dbReference type="Proteomes" id="UP000178240"/>
    </source>
</evidence>
<comment type="similarity">
    <text evidence="1 3">Belongs to the RRF family.</text>
</comment>
<organism evidence="6 7">
    <name type="scientific">Candidatus Buchananbacteria bacterium RIFCSPHIGHO2_01_FULL_44_11</name>
    <dbReference type="NCBI Taxonomy" id="1797535"/>
    <lineage>
        <taxon>Bacteria</taxon>
        <taxon>Candidatus Buchananiibacteriota</taxon>
    </lineage>
</organism>
<dbReference type="HAMAP" id="MF_00040">
    <property type="entry name" value="RRF"/>
    <property type="match status" value="1"/>
</dbReference>
<comment type="function">
    <text evidence="3">Responsible for the release of ribosomes from messenger RNA at the termination of protein biosynthesis. May increase the efficiency of translation by recycling ribosomes from one round of translation to another.</text>
</comment>
<dbReference type="InterPro" id="IPR002661">
    <property type="entry name" value="Ribosome_recyc_fac"/>
</dbReference>
<gene>
    <name evidence="3" type="primary">frr</name>
    <name evidence="6" type="ORF">A2744_03675</name>
</gene>
<dbReference type="Gene3D" id="1.10.132.20">
    <property type="entry name" value="Ribosome-recycling factor"/>
    <property type="match status" value="1"/>
</dbReference>
<dbReference type="InterPro" id="IPR036191">
    <property type="entry name" value="RRF_sf"/>
</dbReference>
<comment type="caution">
    <text evidence="6">The sequence shown here is derived from an EMBL/GenBank/DDBJ whole genome shotgun (WGS) entry which is preliminary data.</text>
</comment>
<reference evidence="6 7" key="1">
    <citation type="journal article" date="2016" name="Nat. Commun.">
        <title>Thousands of microbial genomes shed light on interconnected biogeochemical processes in an aquifer system.</title>
        <authorList>
            <person name="Anantharaman K."/>
            <person name="Brown C.T."/>
            <person name="Hug L.A."/>
            <person name="Sharon I."/>
            <person name="Castelle C.J."/>
            <person name="Probst A.J."/>
            <person name="Thomas B.C."/>
            <person name="Singh A."/>
            <person name="Wilkins M.J."/>
            <person name="Karaoz U."/>
            <person name="Brodie E.L."/>
            <person name="Williams K.H."/>
            <person name="Hubbard S.S."/>
            <person name="Banfield J.F."/>
        </authorList>
    </citation>
    <scope>NUCLEOTIDE SEQUENCE [LARGE SCALE GENOMIC DNA]</scope>
</reference>
<dbReference type="Gene3D" id="3.30.1360.40">
    <property type="match status" value="1"/>
</dbReference>
<keyword evidence="3" id="KW-0963">Cytoplasm</keyword>
<sequence length="184" mass="20936">MHSILAVQKEKFDQALDRLQEELATLRVGRANPLLVENILVEAYGTRTPIKQLASVTVPETRTLLVQPWDKSIIKDVEKGIIAANIGIAPVNEGTQIRLTIPQLTEESRKELTKSVAEKEEKARIALRQIRDKIKEDIVKQERANALTEDDRYNVVKDLDEVIKEYNDKIKEISEIKAAEIMKL</sequence>
<dbReference type="EMBL" id="MHIE01000003">
    <property type="protein sequence ID" value="OGY46519.1"/>
    <property type="molecule type" value="Genomic_DNA"/>
</dbReference>